<keyword evidence="1" id="KW-0812">Transmembrane</keyword>
<feature type="transmembrane region" description="Helical" evidence="1">
    <location>
        <begin position="69"/>
        <end position="93"/>
    </location>
</feature>
<proteinExistence type="predicted"/>
<accession>A0A1L7R919</accession>
<evidence type="ECO:0008006" key="3">
    <source>
        <dbReference type="Google" id="ProtNLM"/>
    </source>
</evidence>
<evidence type="ECO:0000313" key="2">
    <source>
        <dbReference type="EMBL" id="CED90297.1"/>
    </source>
</evidence>
<organism evidence="2">
    <name type="scientific">Actinomyces succiniciruminis</name>
    <dbReference type="NCBI Taxonomy" id="1522002"/>
    <lineage>
        <taxon>Bacteria</taxon>
        <taxon>Bacillati</taxon>
        <taxon>Actinomycetota</taxon>
        <taxon>Actinomycetes</taxon>
        <taxon>Actinomycetales</taxon>
        <taxon>Actinomycetaceae</taxon>
        <taxon>Actinomyces</taxon>
    </lineage>
</organism>
<dbReference type="EMBL" id="LK995470">
    <property type="protein sequence ID" value="CED90297.1"/>
    <property type="molecule type" value="Genomic_DNA"/>
</dbReference>
<keyword evidence="1" id="KW-0472">Membrane</keyword>
<dbReference type="RefSeq" id="WP_210578634.1">
    <property type="nucleotide sequence ID" value="NZ_LK995470.1"/>
</dbReference>
<dbReference type="AlphaFoldDB" id="A0A1L7R919"/>
<evidence type="ECO:0000256" key="1">
    <source>
        <dbReference type="SAM" id="Phobius"/>
    </source>
</evidence>
<reference evidence="2" key="1">
    <citation type="submission" date="2014-07" db="EMBL/GenBank/DDBJ databases">
        <authorList>
            <person name="Zhang J.E."/>
            <person name="Yang H."/>
            <person name="Guo J."/>
            <person name="Deng Z."/>
            <person name="Luo H."/>
            <person name="Luo M."/>
            <person name="Zhao B."/>
        </authorList>
    </citation>
    <scope>NUCLEOTIDE SEQUENCE</scope>
    <source>
        <strain evidence="2">AM4</strain>
    </source>
</reference>
<sequence length="134" mass="14917">MTNPDDSPEVTARQLQKVQELLDRYGHKTIDEINIEVTAGTGRLAKKDVPKTESPKDVRDRQFNKLRPILFRFGIRVAGSCVVTSIALVFIMLFFDTHLSDSVAIAMISGLTVETLGIVAVITRSLFPSNEKQE</sequence>
<feature type="transmembrane region" description="Helical" evidence="1">
    <location>
        <begin position="105"/>
        <end position="127"/>
    </location>
</feature>
<keyword evidence="1" id="KW-1133">Transmembrane helix</keyword>
<name>A0A1L7R919_9ACTO</name>
<gene>
    <name evidence="2" type="ORF">AAM4_0402</name>
</gene>
<protein>
    <recommendedName>
        <fullName evidence="3">DUF2335 domain-containing protein</fullName>
    </recommendedName>
</protein>